<accession>A0A6C0IV13</accession>
<dbReference type="InterPro" id="IPR013083">
    <property type="entry name" value="Znf_RING/FYVE/PHD"/>
</dbReference>
<dbReference type="Pfam" id="PF13920">
    <property type="entry name" value="zf-C3HC4_3"/>
    <property type="match status" value="1"/>
</dbReference>
<reference evidence="2" key="1">
    <citation type="journal article" date="2020" name="Nature">
        <title>Giant virus diversity and host interactions through global metagenomics.</title>
        <authorList>
            <person name="Schulz F."/>
            <person name="Roux S."/>
            <person name="Paez-Espino D."/>
            <person name="Jungbluth S."/>
            <person name="Walsh D.A."/>
            <person name="Denef V.J."/>
            <person name="McMahon K.D."/>
            <person name="Konstantinidis K.T."/>
            <person name="Eloe-Fadrosh E.A."/>
            <person name="Kyrpides N.C."/>
            <person name="Woyke T."/>
        </authorList>
    </citation>
    <scope>NUCLEOTIDE SEQUENCE</scope>
    <source>
        <strain evidence="2">GVMAG-M-3300024510-1</strain>
    </source>
</reference>
<dbReference type="PANTHER" id="PTHR14879:SF5">
    <property type="entry name" value="RING-TYPE DOMAIN-CONTAINING PROTEIN"/>
    <property type="match status" value="1"/>
</dbReference>
<dbReference type="PANTHER" id="PTHR14879">
    <property type="entry name" value="CASPASE REGULATOR, RING FINGER DOMAIN-CONTAINING"/>
    <property type="match status" value="1"/>
</dbReference>
<evidence type="ECO:0000313" key="2">
    <source>
        <dbReference type="EMBL" id="QHT97068.1"/>
    </source>
</evidence>
<evidence type="ECO:0000259" key="1">
    <source>
        <dbReference type="PROSITE" id="PS50089"/>
    </source>
</evidence>
<dbReference type="InterPro" id="IPR001841">
    <property type="entry name" value="Znf_RING"/>
</dbReference>
<dbReference type="InterPro" id="IPR051728">
    <property type="entry name" value="RING-FYVE_E3_ubiquitin-ligase"/>
</dbReference>
<proteinExistence type="predicted"/>
<feature type="domain" description="RING-type" evidence="1">
    <location>
        <begin position="66"/>
        <end position="109"/>
    </location>
</feature>
<organism evidence="2">
    <name type="scientific">viral metagenome</name>
    <dbReference type="NCBI Taxonomy" id="1070528"/>
    <lineage>
        <taxon>unclassified sequences</taxon>
        <taxon>metagenomes</taxon>
        <taxon>organismal metagenomes</taxon>
    </lineage>
</organism>
<name>A0A6C0IV13_9ZZZZ</name>
<dbReference type="SUPFAM" id="SSF57850">
    <property type="entry name" value="RING/U-box"/>
    <property type="match status" value="1"/>
</dbReference>
<dbReference type="PROSITE" id="PS50089">
    <property type="entry name" value="ZF_RING_2"/>
    <property type="match status" value="1"/>
</dbReference>
<sequence>MPLFCPFFTRKQDDNASLPEPVIATERTVVLNSLRKTKIVKRTKLIRTLLPQQQAKTPFQHNSLVCASCYEQNIDVVLVPCGHLCFCLDCVYSLRNQTSEPILNCPICRRRIQRAVRFFDASTEI</sequence>
<dbReference type="AlphaFoldDB" id="A0A6C0IV13"/>
<protein>
    <recommendedName>
        <fullName evidence="1">RING-type domain-containing protein</fullName>
    </recommendedName>
</protein>
<dbReference type="EMBL" id="MN740271">
    <property type="protein sequence ID" value="QHT97068.1"/>
    <property type="molecule type" value="Genomic_DNA"/>
</dbReference>
<dbReference type="Gene3D" id="3.30.40.10">
    <property type="entry name" value="Zinc/RING finger domain, C3HC4 (zinc finger)"/>
    <property type="match status" value="1"/>
</dbReference>
<dbReference type="SMART" id="SM00184">
    <property type="entry name" value="RING"/>
    <property type="match status" value="1"/>
</dbReference>